<dbReference type="Proteomes" id="UP000034034">
    <property type="component" value="Chromosome"/>
</dbReference>
<dbReference type="Gene3D" id="3.20.20.370">
    <property type="entry name" value="Glycoside hydrolase/deacetylase"/>
    <property type="match status" value="1"/>
</dbReference>
<evidence type="ECO:0000313" key="4">
    <source>
        <dbReference type="EMBL" id="AKG44702.1"/>
    </source>
</evidence>
<accession>A0A0F7FVU9</accession>
<dbReference type="PROSITE" id="PS51677">
    <property type="entry name" value="NODB"/>
    <property type="match status" value="1"/>
</dbReference>
<dbReference type="PATRIC" id="fig|408015.6.peg.3359"/>
<feature type="domain" description="NodB homology" evidence="3">
    <location>
        <begin position="142"/>
        <end position="324"/>
    </location>
</feature>
<dbReference type="KEGG" id="sxi:SXIM_33180"/>
<dbReference type="InterPro" id="IPR011330">
    <property type="entry name" value="Glyco_hydro/deAcase_b/a-brl"/>
</dbReference>
<keyword evidence="2" id="KW-0812">Transmembrane</keyword>
<dbReference type="AlphaFoldDB" id="A0A0F7FVU9"/>
<proteinExistence type="predicted"/>
<dbReference type="PANTHER" id="PTHR10587">
    <property type="entry name" value="GLYCOSYL TRANSFERASE-RELATED"/>
    <property type="match status" value="1"/>
</dbReference>
<protein>
    <submittedName>
        <fullName evidence="4">Polysaccharide deacetylase</fullName>
    </submittedName>
</protein>
<dbReference type="GO" id="GO:0005975">
    <property type="term" value="P:carbohydrate metabolic process"/>
    <property type="evidence" value="ECO:0007669"/>
    <property type="project" value="InterPro"/>
</dbReference>
<dbReference type="InterPro" id="IPR002509">
    <property type="entry name" value="NODB_dom"/>
</dbReference>
<sequence length="324" mass="35323">MSLAAGVSIRSMRIIRQVRQKSFFWTGVTGTGLAILGLTLLSCGTATTASSSGADAAAPVAALGTPQRAQARTAADALATYAEGLVKAEAKRLAAAKSWGLRKAPLRPPAPPAKKAEPVTEPGHITGDGLPAVITRVPTDDKVVFLTIDDGAHKDPGLLEMLRELDVPVSAFLSDYVARDDYDYFREARDDGWGIHNHTVNHRELPRLSASGQREEICDQQDTLEEEMGERPVMFRPPYGAYDRETLRAAASCGVEVVPLWAEEAFPDRIEWGRPDREFHPGDIILTHFRGSSEWAGTMPDMIRRVLDTATSQGFAVARLEDYL</sequence>
<keyword evidence="5" id="KW-1185">Reference proteome</keyword>
<evidence type="ECO:0000259" key="3">
    <source>
        <dbReference type="PROSITE" id="PS51677"/>
    </source>
</evidence>
<evidence type="ECO:0000313" key="5">
    <source>
        <dbReference type="Proteomes" id="UP000034034"/>
    </source>
</evidence>
<feature type="transmembrane region" description="Helical" evidence="2">
    <location>
        <begin position="22"/>
        <end position="41"/>
    </location>
</feature>
<dbReference type="Pfam" id="PF01522">
    <property type="entry name" value="Polysacc_deac_1"/>
    <property type="match status" value="1"/>
</dbReference>
<feature type="region of interest" description="Disordered" evidence="1">
    <location>
        <begin position="104"/>
        <end position="131"/>
    </location>
</feature>
<dbReference type="PANTHER" id="PTHR10587:SF134">
    <property type="entry name" value="SECRETED PROTEIN"/>
    <property type="match status" value="1"/>
</dbReference>
<evidence type="ECO:0000256" key="1">
    <source>
        <dbReference type="SAM" id="MobiDB-lite"/>
    </source>
</evidence>
<organism evidence="4 5">
    <name type="scientific">Streptomyces xiamenensis</name>
    <dbReference type="NCBI Taxonomy" id="408015"/>
    <lineage>
        <taxon>Bacteria</taxon>
        <taxon>Bacillati</taxon>
        <taxon>Actinomycetota</taxon>
        <taxon>Actinomycetes</taxon>
        <taxon>Kitasatosporales</taxon>
        <taxon>Streptomycetaceae</taxon>
        <taxon>Streptomyces</taxon>
    </lineage>
</organism>
<dbReference type="STRING" id="408015.SXIM_33180"/>
<dbReference type="GO" id="GO:0016810">
    <property type="term" value="F:hydrolase activity, acting on carbon-nitrogen (but not peptide) bonds"/>
    <property type="evidence" value="ECO:0007669"/>
    <property type="project" value="InterPro"/>
</dbReference>
<dbReference type="HOGENOM" id="CLU_021264_7_0_11"/>
<dbReference type="InterPro" id="IPR050248">
    <property type="entry name" value="Polysacc_deacetylase_ArnD"/>
</dbReference>
<evidence type="ECO:0000256" key="2">
    <source>
        <dbReference type="SAM" id="Phobius"/>
    </source>
</evidence>
<reference evidence="4" key="1">
    <citation type="submission" date="2019-08" db="EMBL/GenBank/DDBJ databases">
        <title>Complete genome sequence of a mangrove-derived Streptomyces xiamenensis.</title>
        <authorList>
            <person name="Xu J."/>
        </authorList>
    </citation>
    <scope>NUCLEOTIDE SEQUENCE</scope>
    <source>
        <strain evidence="4">318</strain>
    </source>
</reference>
<dbReference type="CDD" id="cd10917">
    <property type="entry name" value="CE4_NodB_like_6s_7s"/>
    <property type="match status" value="1"/>
</dbReference>
<keyword evidence="2" id="KW-0472">Membrane</keyword>
<dbReference type="SUPFAM" id="SSF88713">
    <property type="entry name" value="Glycoside hydrolase/deacetylase"/>
    <property type="match status" value="1"/>
</dbReference>
<name>A0A0F7FVU9_9ACTN</name>
<dbReference type="EMBL" id="CP009922">
    <property type="protein sequence ID" value="AKG44702.1"/>
    <property type="molecule type" value="Genomic_DNA"/>
</dbReference>
<gene>
    <name evidence="4" type="ORF">SXIM_33180</name>
</gene>
<keyword evidence="2" id="KW-1133">Transmembrane helix</keyword>